<evidence type="ECO:0000256" key="4">
    <source>
        <dbReference type="ARBA" id="ARBA00023239"/>
    </source>
</evidence>
<dbReference type="PROSITE" id="PS51891">
    <property type="entry name" value="CENP_V_GFA"/>
    <property type="match status" value="1"/>
</dbReference>
<evidence type="ECO:0000256" key="2">
    <source>
        <dbReference type="ARBA" id="ARBA00022723"/>
    </source>
</evidence>
<sequence>MTSTPSAHLTCLCGAISEPGTLLKDDRFPTSASICHCNSCRRTSGSLGASFPPLKSPPPEATLSRLTAYHSSDIITRYFCSKCGCHCFIFHHPRKKWYCLGGVVEPSPSPEAHNVSGPKNTIQVSLHEYVSDTLDGGLAPLFHNLGGRFIPIYTAAPGSAEIAYDTTLSSLKESVNSTPPPAVNSCLPAKCHCGGVSLLIKRANYESSTAAESARYIPSDPTKWLSYFCTCRSCRLSFGVSLTPWTLVLPAHVFNASGVVEGSSKAELVPVVFDRQAASPDANPGLTLKHYWSSPDVCRTFCGKCGASVSY</sequence>
<dbReference type="OrthoDB" id="5422068at2759"/>
<dbReference type="AlphaFoldDB" id="A0A194X6K4"/>
<accession>A0A194X6K4</accession>
<dbReference type="Proteomes" id="UP000070700">
    <property type="component" value="Unassembled WGS sequence"/>
</dbReference>
<keyword evidence="4" id="KW-0456">Lyase</keyword>
<comment type="similarity">
    <text evidence="1">Belongs to the Gfa family.</text>
</comment>
<gene>
    <name evidence="6" type="ORF">LY89DRAFT_686187</name>
</gene>
<dbReference type="KEGG" id="psco:LY89DRAFT_686187"/>
<evidence type="ECO:0000259" key="5">
    <source>
        <dbReference type="PROSITE" id="PS51891"/>
    </source>
</evidence>
<dbReference type="PANTHER" id="PTHR33337:SF32">
    <property type="entry name" value="DUF636 DOMAIN PROTEIN (AFU_ORTHOLOGUE AFUA_7G04120)"/>
    <property type="match status" value="1"/>
</dbReference>
<dbReference type="GO" id="GO:0046872">
    <property type="term" value="F:metal ion binding"/>
    <property type="evidence" value="ECO:0007669"/>
    <property type="project" value="UniProtKB-KW"/>
</dbReference>
<dbReference type="EMBL" id="KQ947418">
    <property type="protein sequence ID" value="KUJ15432.1"/>
    <property type="molecule type" value="Genomic_DNA"/>
</dbReference>
<dbReference type="PANTHER" id="PTHR33337">
    <property type="entry name" value="GFA DOMAIN-CONTAINING PROTEIN"/>
    <property type="match status" value="1"/>
</dbReference>
<dbReference type="GO" id="GO:0016846">
    <property type="term" value="F:carbon-sulfur lyase activity"/>
    <property type="evidence" value="ECO:0007669"/>
    <property type="project" value="InterPro"/>
</dbReference>
<dbReference type="GeneID" id="28824954"/>
<reference evidence="6 7" key="1">
    <citation type="submission" date="2015-10" db="EMBL/GenBank/DDBJ databases">
        <title>Full genome of DAOMC 229536 Phialocephala scopiformis, a fungal endophyte of spruce producing the potent anti-insectan compound rugulosin.</title>
        <authorList>
            <consortium name="DOE Joint Genome Institute"/>
            <person name="Walker A.K."/>
            <person name="Frasz S.L."/>
            <person name="Seifert K.A."/>
            <person name="Miller J.D."/>
            <person name="Mondo S.J."/>
            <person name="Labutti K."/>
            <person name="Lipzen A."/>
            <person name="Dockter R."/>
            <person name="Kennedy M."/>
            <person name="Grigoriev I.V."/>
            <person name="Spatafora J.W."/>
        </authorList>
    </citation>
    <scope>NUCLEOTIDE SEQUENCE [LARGE SCALE GENOMIC DNA]</scope>
    <source>
        <strain evidence="6 7">CBS 120377</strain>
    </source>
</reference>
<dbReference type="SUPFAM" id="SSF51316">
    <property type="entry name" value="Mss4-like"/>
    <property type="match status" value="2"/>
</dbReference>
<dbReference type="Gene3D" id="3.90.1590.10">
    <property type="entry name" value="glutathione-dependent formaldehyde- activating enzyme (gfa)"/>
    <property type="match status" value="2"/>
</dbReference>
<organism evidence="6 7">
    <name type="scientific">Mollisia scopiformis</name>
    <name type="common">Conifer needle endophyte fungus</name>
    <name type="synonym">Phialocephala scopiformis</name>
    <dbReference type="NCBI Taxonomy" id="149040"/>
    <lineage>
        <taxon>Eukaryota</taxon>
        <taxon>Fungi</taxon>
        <taxon>Dikarya</taxon>
        <taxon>Ascomycota</taxon>
        <taxon>Pezizomycotina</taxon>
        <taxon>Leotiomycetes</taxon>
        <taxon>Helotiales</taxon>
        <taxon>Mollisiaceae</taxon>
        <taxon>Mollisia</taxon>
    </lineage>
</organism>
<dbReference type="InParanoid" id="A0A194X6K4"/>
<proteinExistence type="inferred from homology"/>
<keyword evidence="3" id="KW-0862">Zinc</keyword>
<dbReference type="Pfam" id="PF04828">
    <property type="entry name" value="GFA"/>
    <property type="match status" value="1"/>
</dbReference>
<evidence type="ECO:0000313" key="7">
    <source>
        <dbReference type="Proteomes" id="UP000070700"/>
    </source>
</evidence>
<protein>
    <recommendedName>
        <fullName evidence="5">CENP-V/GFA domain-containing protein</fullName>
    </recommendedName>
</protein>
<dbReference type="RefSeq" id="XP_018069787.1">
    <property type="nucleotide sequence ID" value="XM_018215228.1"/>
</dbReference>
<keyword evidence="2" id="KW-0479">Metal-binding</keyword>
<evidence type="ECO:0000313" key="6">
    <source>
        <dbReference type="EMBL" id="KUJ15432.1"/>
    </source>
</evidence>
<evidence type="ECO:0000256" key="1">
    <source>
        <dbReference type="ARBA" id="ARBA00005495"/>
    </source>
</evidence>
<dbReference type="InterPro" id="IPR006913">
    <property type="entry name" value="CENP-V/GFA"/>
</dbReference>
<keyword evidence="7" id="KW-1185">Reference proteome</keyword>
<evidence type="ECO:0000256" key="3">
    <source>
        <dbReference type="ARBA" id="ARBA00022833"/>
    </source>
</evidence>
<feature type="domain" description="CENP-V/GFA" evidence="5">
    <location>
        <begin position="6"/>
        <end position="130"/>
    </location>
</feature>
<dbReference type="InterPro" id="IPR011057">
    <property type="entry name" value="Mss4-like_sf"/>
</dbReference>
<name>A0A194X6K4_MOLSC</name>